<keyword evidence="2" id="KW-1185">Reference proteome</keyword>
<sequence>MVDSHDCSQPLHQVVVKISTLVREDTFRLPTFFGHPSLEEHCPQWMLILWESRRLQRIWRNGPPLRGCTDYPQ</sequence>
<comment type="caution">
    <text evidence="1">The sequence shown here is derived from an EMBL/GenBank/DDBJ whole genome shotgun (WGS) entry which is preliminary data.</text>
</comment>
<name>A0A016S6G8_9BILA</name>
<evidence type="ECO:0000313" key="2">
    <source>
        <dbReference type="Proteomes" id="UP000024635"/>
    </source>
</evidence>
<dbReference type="Proteomes" id="UP000024635">
    <property type="component" value="Unassembled WGS sequence"/>
</dbReference>
<accession>A0A016S6G8</accession>
<proteinExistence type="predicted"/>
<organism evidence="1 2">
    <name type="scientific">Ancylostoma ceylanicum</name>
    <dbReference type="NCBI Taxonomy" id="53326"/>
    <lineage>
        <taxon>Eukaryota</taxon>
        <taxon>Metazoa</taxon>
        <taxon>Ecdysozoa</taxon>
        <taxon>Nematoda</taxon>
        <taxon>Chromadorea</taxon>
        <taxon>Rhabditida</taxon>
        <taxon>Rhabditina</taxon>
        <taxon>Rhabditomorpha</taxon>
        <taxon>Strongyloidea</taxon>
        <taxon>Ancylostomatidae</taxon>
        <taxon>Ancylostomatinae</taxon>
        <taxon>Ancylostoma</taxon>
    </lineage>
</organism>
<gene>
    <name evidence="1" type="primary">Acey_s0288.g1487</name>
    <name evidence="1" type="ORF">Y032_0288g1487</name>
</gene>
<dbReference type="AlphaFoldDB" id="A0A016S6G8"/>
<protein>
    <submittedName>
        <fullName evidence="1">Uncharacterized protein</fullName>
    </submittedName>
</protein>
<dbReference type="EMBL" id="JARK01001624">
    <property type="protein sequence ID" value="EYB85937.1"/>
    <property type="molecule type" value="Genomic_DNA"/>
</dbReference>
<evidence type="ECO:0000313" key="1">
    <source>
        <dbReference type="EMBL" id="EYB85937.1"/>
    </source>
</evidence>
<reference evidence="2" key="1">
    <citation type="journal article" date="2015" name="Nat. Genet.">
        <title>The genome and transcriptome of the zoonotic hookworm Ancylostoma ceylanicum identify infection-specific gene families.</title>
        <authorList>
            <person name="Schwarz E.M."/>
            <person name="Hu Y."/>
            <person name="Antoshechkin I."/>
            <person name="Miller M.M."/>
            <person name="Sternberg P.W."/>
            <person name="Aroian R.V."/>
        </authorList>
    </citation>
    <scope>NUCLEOTIDE SEQUENCE</scope>
    <source>
        <strain evidence="2">HY135</strain>
    </source>
</reference>